<feature type="compositionally biased region" description="Low complexity" evidence="1">
    <location>
        <begin position="334"/>
        <end position="343"/>
    </location>
</feature>
<sequence length="866" mass="97283">MGKNLRDKHSGISSTSDQNDAAAGGCAWGLLHIIKYHHWRHVKKRLTHKRPRLSGNDVDVPTSGKMEEHDYGHMDESIVEGESRDSSLGKNSSVKARIKQFLAEEMHKKKNRHNRSSSCPVRSHLTRTDSFHHLELAYLDSLAGILESDDQSPRSVEKISEISSASNQLDSLLMRSTEEPNTSSKRFVKCNTMVVEDQSGHDQVDEHQNKLFENKTLLHGELDNTTENMLRHNSIHERKRSVDALANHPNEYLDALDIISVNKELLLKILQDPGSPLAHHFSNQQALSAKRGLDKCETFPSPVSLGKRGSTPSRLKQMQKADCIGEGNQAIAESSNNPSPASANHRKNQGETRAVLERFKDLRKKIKHVIREGRKDRHIITMDAIIHKIPHGRKVEEEIDNQIKNSAICEERKDIPGSVHVTECMGPSLNKKRLGMRQMRRASSLTESLDRYSMLYQTSFNREAKHQTPEGLKIRVKEGSSPYTSVPKYLARIYSLPDLKSFLDHEESSNTFSLEVPTNSVVDRDVSTRSSNEEQTSLDFPIVSEDQLQTDDHRESVFEKASVEIGAINFVSGDQLALTPISNNVENTQLGESVFQKASVEIGGINFVSVDQLALTPISNNEENTQLGSHMHDYGSLTAEESEIEPVLLDELANLAKQCEEEEEEPDVGTPQVSEAENYEEVLGKQLMEEISHPQVDAKDKAEFSYVRDVLELSGFSGNALLGTWQSDEQPVNPLVYEEVEGCLVLDPDCRGNEGGQCDHLLLFDLINEVLMEIYARSYSYCPFPLSSLSHISPMPAGANVLREVWALISWYLSLRTEFEQSLDYVVGSDLAKSYGWMNLQFDTECVGLELEDLIFDDLLEEVICT</sequence>
<dbReference type="AlphaFoldDB" id="A0A2P5DS55"/>
<dbReference type="Pfam" id="PF14309">
    <property type="entry name" value="DUF4378"/>
    <property type="match status" value="1"/>
</dbReference>
<evidence type="ECO:0000313" key="4">
    <source>
        <dbReference type="EMBL" id="PON76127.1"/>
    </source>
</evidence>
<evidence type="ECO:0000259" key="2">
    <source>
        <dbReference type="Pfam" id="PF12552"/>
    </source>
</evidence>
<dbReference type="EMBL" id="JXTC01000252">
    <property type="protein sequence ID" value="PON76127.1"/>
    <property type="molecule type" value="Genomic_DNA"/>
</dbReference>
<dbReference type="InterPro" id="IPR044257">
    <property type="entry name" value="TRM32-like"/>
</dbReference>
<reference evidence="5" key="1">
    <citation type="submission" date="2016-06" db="EMBL/GenBank/DDBJ databases">
        <title>Parallel loss of symbiosis genes in relatives of nitrogen-fixing non-legume Parasponia.</title>
        <authorList>
            <person name="Van Velzen R."/>
            <person name="Holmer R."/>
            <person name="Bu F."/>
            <person name="Rutten L."/>
            <person name="Van Zeijl A."/>
            <person name="Liu W."/>
            <person name="Santuari L."/>
            <person name="Cao Q."/>
            <person name="Sharma T."/>
            <person name="Shen D."/>
            <person name="Roswanjaya Y."/>
            <person name="Wardhani T."/>
            <person name="Kalhor M.S."/>
            <person name="Jansen J."/>
            <person name="Van den Hoogen J."/>
            <person name="Gungor B."/>
            <person name="Hartog M."/>
            <person name="Hontelez J."/>
            <person name="Verver J."/>
            <person name="Yang W.-C."/>
            <person name="Schijlen E."/>
            <person name="Repin R."/>
            <person name="Schilthuizen M."/>
            <person name="Schranz E."/>
            <person name="Heidstra R."/>
            <person name="Miyata K."/>
            <person name="Fedorova E."/>
            <person name="Kohlen W."/>
            <person name="Bisseling T."/>
            <person name="Smit S."/>
            <person name="Geurts R."/>
        </authorList>
    </citation>
    <scope>NUCLEOTIDE SEQUENCE [LARGE SCALE GENOMIC DNA]</scope>
    <source>
        <strain evidence="5">cv. RG33-2</strain>
    </source>
</reference>
<dbReference type="FunCoup" id="A0A2P5DS55">
    <property type="interactions" value="220"/>
</dbReference>
<dbReference type="Proteomes" id="UP000237000">
    <property type="component" value="Unassembled WGS sequence"/>
</dbReference>
<keyword evidence="5" id="KW-1185">Reference proteome</keyword>
<dbReference type="InterPro" id="IPR022212">
    <property type="entry name" value="DUF3741"/>
</dbReference>
<evidence type="ECO:0000313" key="5">
    <source>
        <dbReference type="Proteomes" id="UP000237000"/>
    </source>
</evidence>
<dbReference type="PANTHER" id="PTHR47071:SF9">
    <property type="entry name" value="TRM32-LIKE PROTEIN (DUF3741)"/>
    <property type="match status" value="1"/>
</dbReference>
<dbReference type="STRING" id="63057.A0A2P5DS55"/>
<feature type="domain" description="DUF4378" evidence="3">
    <location>
        <begin position="703"/>
        <end position="862"/>
    </location>
</feature>
<protein>
    <recommendedName>
        <fullName evidence="6">DUF4378 domain-containing protein</fullName>
    </recommendedName>
</protein>
<proteinExistence type="predicted"/>
<dbReference type="OrthoDB" id="758104at2759"/>
<dbReference type="InParanoid" id="A0A2P5DS55"/>
<name>A0A2P5DS55_TREOI</name>
<comment type="caution">
    <text evidence="4">The sequence shown here is derived from an EMBL/GenBank/DDBJ whole genome shotgun (WGS) entry which is preliminary data.</text>
</comment>
<organism evidence="4 5">
    <name type="scientific">Trema orientale</name>
    <name type="common">Charcoal tree</name>
    <name type="synonym">Celtis orientalis</name>
    <dbReference type="NCBI Taxonomy" id="63057"/>
    <lineage>
        <taxon>Eukaryota</taxon>
        <taxon>Viridiplantae</taxon>
        <taxon>Streptophyta</taxon>
        <taxon>Embryophyta</taxon>
        <taxon>Tracheophyta</taxon>
        <taxon>Spermatophyta</taxon>
        <taxon>Magnoliopsida</taxon>
        <taxon>eudicotyledons</taxon>
        <taxon>Gunneridae</taxon>
        <taxon>Pentapetalae</taxon>
        <taxon>rosids</taxon>
        <taxon>fabids</taxon>
        <taxon>Rosales</taxon>
        <taxon>Cannabaceae</taxon>
        <taxon>Trema</taxon>
    </lineage>
</organism>
<evidence type="ECO:0008006" key="6">
    <source>
        <dbReference type="Google" id="ProtNLM"/>
    </source>
</evidence>
<dbReference type="InterPro" id="IPR025486">
    <property type="entry name" value="DUF4378"/>
</dbReference>
<evidence type="ECO:0000259" key="3">
    <source>
        <dbReference type="Pfam" id="PF14309"/>
    </source>
</evidence>
<dbReference type="Pfam" id="PF12552">
    <property type="entry name" value="DUF3741"/>
    <property type="match status" value="1"/>
</dbReference>
<accession>A0A2P5DS55</accession>
<dbReference type="PANTHER" id="PTHR47071">
    <property type="entry name" value="PROTEIN TRM32"/>
    <property type="match status" value="1"/>
</dbReference>
<gene>
    <name evidence="4" type="ORF">TorRG33x02_243290</name>
</gene>
<evidence type="ECO:0000256" key="1">
    <source>
        <dbReference type="SAM" id="MobiDB-lite"/>
    </source>
</evidence>
<feature type="compositionally biased region" description="Basic and acidic residues" evidence="1">
    <location>
        <begin position="1"/>
        <end position="10"/>
    </location>
</feature>
<feature type="region of interest" description="Disordered" evidence="1">
    <location>
        <begin position="1"/>
        <end position="20"/>
    </location>
</feature>
<feature type="domain" description="DUF3741" evidence="2">
    <location>
        <begin position="231"/>
        <end position="275"/>
    </location>
</feature>
<feature type="region of interest" description="Disordered" evidence="1">
    <location>
        <begin position="330"/>
        <end position="352"/>
    </location>
</feature>